<dbReference type="HAMAP" id="MF_01930">
    <property type="entry name" value="PurN"/>
    <property type="match status" value="1"/>
</dbReference>
<evidence type="ECO:0000256" key="9">
    <source>
        <dbReference type="ARBA" id="ARBA00047664"/>
    </source>
</evidence>
<dbReference type="InterPro" id="IPR001555">
    <property type="entry name" value="GART_AS"/>
</dbReference>
<evidence type="ECO:0000256" key="8">
    <source>
        <dbReference type="ARBA" id="ARBA00041682"/>
    </source>
</evidence>
<keyword evidence="4" id="KW-0808">Transferase</keyword>
<reference evidence="11 12" key="1">
    <citation type="submission" date="2022-09" db="EMBL/GenBank/DDBJ databases">
        <authorList>
            <person name="Palmer J.M."/>
        </authorList>
    </citation>
    <scope>NUCLEOTIDE SEQUENCE [LARGE SCALE GENOMIC DNA]</scope>
    <source>
        <strain evidence="11 12">DSM 7382</strain>
    </source>
</reference>
<evidence type="ECO:0000259" key="10">
    <source>
        <dbReference type="Pfam" id="PF00551"/>
    </source>
</evidence>
<evidence type="ECO:0000256" key="5">
    <source>
        <dbReference type="ARBA" id="ARBA00022755"/>
    </source>
</evidence>
<dbReference type="InterPro" id="IPR036477">
    <property type="entry name" value="Formyl_transf_N_sf"/>
</dbReference>
<dbReference type="EC" id="2.1.2.2" evidence="2"/>
<evidence type="ECO:0000256" key="2">
    <source>
        <dbReference type="ARBA" id="ARBA00012254"/>
    </source>
</evidence>
<comment type="caution">
    <text evidence="11">The sequence shown here is derived from an EMBL/GenBank/DDBJ whole genome shotgun (WGS) entry which is preliminary data.</text>
</comment>
<dbReference type="CDD" id="cd08645">
    <property type="entry name" value="FMT_core_GART"/>
    <property type="match status" value="1"/>
</dbReference>
<comment type="similarity">
    <text evidence="6">Belongs to the GART family.</text>
</comment>
<dbReference type="GO" id="GO:0005737">
    <property type="term" value="C:cytoplasm"/>
    <property type="evidence" value="ECO:0007669"/>
    <property type="project" value="TreeGrafter"/>
</dbReference>
<evidence type="ECO:0000256" key="7">
    <source>
        <dbReference type="ARBA" id="ARBA00041324"/>
    </source>
</evidence>
<organism evidence="11 12">
    <name type="scientific">Cerrena zonata</name>
    <dbReference type="NCBI Taxonomy" id="2478898"/>
    <lineage>
        <taxon>Eukaryota</taxon>
        <taxon>Fungi</taxon>
        <taxon>Dikarya</taxon>
        <taxon>Basidiomycota</taxon>
        <taxon>Agaricomycotina</taxon>
        <taxon>Agaricomycetes</taxon>
        <taxon>Polyporales</taxon>
        <taxon>Cerrenaceae</taxon>
        <taxon>Cerrena</taxon>
    </lineage>
</organism>
<dbReference type="Pfam" id="PF00551">
    <property type="entry name" value="Formyl_trans_N"/>
    <property type="match status" value="1"/>
</dbReference>
<evidence type="ECO:0000256" key="3">
    <source>
        <dbReference type="ARBA" id="ARBA00022076"/>
    </source>
</evidence>
<dbReference type="PROSITE" id="PS00373">
    <property type="entry name" value="GART"/>
    <property type="match status" value="1"/>
</dbReference>
<dbReference type="EMBL" id="JASBNA010000002">
    <property type="protein sequence ID" value="KAK7694515.1"/>
    <property type="molecule type" value="Genomic_DNA"/>
</dbReference>
<dbReference type="PANTHER" id="PTHR43369:SF2">
    <property type="entry name" value="PHOSPHORIBOSYLGLYCINAMIDE FORMYLTRANSFERASE"/>
    <property type="match status" value="1"/>
</dbReference>
<dbReference type="GO" id="GO:0006189">
    <property type="term" value="P:'de novo' IMP biosynthetic process"/>
    <property type="evidence" value="ECO:0007669"/>
    <property type="project" value="InterPro"/>
</dbReference>
<comment type="catalytic activity">
    <reaction evidence="9">
        <text>N(1)-(5-phospho-beta-D-ribosyl)glycinamide + (6R)-10-formyltetrahydrofolate = N(2)-formyl-N(1)-(5-phospho-beta-D-ribosyl)glycinamide + (6S)-5,6,7,8-tetrahydrofolate + H(+)</text>
        <dbReference type="Rhea" id="RHEA:15053"/>
        <dbReference type="ChEBI" id="CHEBI:15378"/>
        <dbReference type="ChEBI" id="CHEBI:57453"/>
        <dbReference type="ChEBI" id="CHEBI:143788"/>
        <dbReference type="ChEBI" id="CHEBI:147286"/>
        <dbReference type="ChEBI" id="CHEBI:195366"/>
        <dbReference type="EC" id="2.1.2.2"/>
    </reaction>
</comment>
<gene>
    <name evidence="11" type="ORF">QCA50_001701</name>
</gene>
<dbReference type="FunFam" id="3.40.50.170:FF:000009">
    <property type="entry name" value="Phosphoribosylglycinamide formyltransferase (Eurofung)"/>
    <property type="match status" value="1"/>
</dbReference>
<dbReference type="InterPro" id="IPR004607">
    <property type="entry name" value="GART"/>
</dbReference>
<accession>A0AAW0GMS9</accession>
<dbReference type="InterPro" id="IPR002376">
    <property type="entry name" value="Formyl_transf_N"/>
</dbReference>
<dbReference type="Proteomes" id="UP001385951">
    <property type="component" value="Unassembled WGS sequence"/>
</dbReference>
<dbReference type="NCBIfam" id="TIGR00639">
    <property type="entry name" value="PurN"/>
    <property type="match status" value="1"/>
</dbReference>
<protein>
    <recommendedName>
        <fullName evidence="3">Phosphoribosylglycinamide formyltransferase</fullName>
        <ecNumber evidence="2">2.1.2.2</ecNumber>
    </recommendedName>
    <alternativeName>
        <fullName evidence="8">5'-phosphoribosylglycinamide transformylase</fullName>
    </alternativeName>
    <alternativeName>
        <fullName evidence="7">GAR transformylase</fullName>
    </alternativeName>
</protein>
<evidence type="ECO:0000256" key="4">
    <source>
        <dbReference type="ARBA" id="ARBA00022679"/>
    </source>
</evidence>
<keyword evidence="5" id="KW-0658">Purine biosynthesis</keyword>
<evidence type="ECO:0000256" key="1">
    <source>
        <dbReference type="ARBA" id="ARBA00005054"/>
    </source>
</evidence>
<dbReference type="GO" id="GO:0004644">
    <property type="term" value="F:phosphoribosylglycinamide formyltransferase activity"/>
    <property type="evidence" value="ECO:0007669"/>
    <property type="project" value="UniProtKB-EC"/>
</dbReference>
<proteinExistence type="inferred from homology"/>
<evidence type="ECO:0000256" key="6">
    <source>
        <dbReference type="ARBA" id="ARBA00038440"/>
    </source>
</evidence>
<dbReference type="SUPFAM" id="SSF53328">
    <property type="entry name" value="Formyltransferase"/>
    <property type="match status" value="1"/>
</dbReference>
<comment type="pathway">
    <text evidence="1">Purine metabolism; IMP biosynthesis via de novo pathway; N(2)-formyl-N(1)-(5-phospho-D-ribosyl)glycinamide from N(1)-(5-phospho-D-ribosyl)glycinamide (10-formyl THF route): step 1/1.</text>
</comment>
<dbReference type="PANTHER" id="PTHR43369">
    <property type="entry name" value="PHOSPHORIBOSYLGLYCINAMIDE FORMYLTRANSFERASE"/>
    <property type="match status" value="1"/>
</dbReference>
<evidence type="ECO:0000313" key="12">
    <source>
        <dbReference type="Proteomes" id="UP001385951"/>
    </source>
</evidence>
<feature type="domain" description="Formyl transferase N-terminal" evidence="10">
    <location>
        <begin position="8"/>
        <end position="212"/>
    </location>
</feature>
<name>A0AAW0GMS9_9APHY</name>
<keyword evidence="12" id="KW-1185">Reference proteome</keyword>
<sequence length="228" mass="25035">MSHSHKRRIVVLISGSGSNLQALIDAQNTPALPDAKIVLVVSNRKAAYGLTRALQATPPIPTAYLALQPYLKANPKRTRQDYDREIARIVVEAKPDLVVLAGWMHIMSEAFLDVLIGETQLEGIERVSKPIPVINLHPALPGAFDGAHAIERAFEAFQKGEIAHSGCMVHRVIKEVDRGEPVVVRNVEIVKGEPIEEFETRLHKAEWEIIVQGTAKVLDDVAPLEGSS</sequence>
<dbReference type="AlphaFoldDB" id="A0AAW0GMS9"/>
<dbReference type="Gene3D" id="3.40.50.170">
    <property type="entry name" value="Formyl transferase, N-terminal domain"/>
    <property type="match status" value="1"/>
</dbReference>
<evidence type="ECO:0000313" key="11">
    <source>
        <dbReference type="EMBL" id="KAK7694515.1"/>
    </source>
</evidence>